<dbReference type="Pfam" id="PF00384">
    <property type="entry name" value="Molybdopterin"/>
    <property type="match status" value="1"/>
</dbReference>
<name>A0A7X0U0H5_9ACTN</name>
<dbReference type="PANTHER" id="PTHR43105">
    <property type="entry name" value="RESPIRATORY NITRATE REDUCTASE"/>
    <property type="match status" value="1"/>
</dbReference>
<dbReference type="Gene3D" id="3.40.50.740">
    <property type="match status" value="1"/>
</dbReference>
<dbReference type="PANTHER" id="PTHR43105:SF10">
    <property type="entry name" value="NADH-QUINONE OXIDOREDUCTASE SUBUNIT G"/>
    <property type="match status" value="1"/>
</dbReference>
<protein>
    <recommendedName>
        <fullName evidence="5">Molybdopterin oxidoreductase domain-containing protein</fullName>
    </recommendedName>
</protein>
<dbReference type="Gene3D" id="3.40.228.10">
    <property type="entry name" value="Dimethylsulfoxide Reductase, domain 2"/>
    <property type="match status" value="1"/>
</dbReference>
<sequence length="218" mass="22922">MGVSSTPTTARRPGTARSRGRGGREHRAAIAEAGPDSVAAISSARATNGENHLIQKFMRVVVGTNNVDNCSRLCHSPSAAGLTTAFGLAGGTDGWEDVEQADCLLVVGANPVEAHPIVGARLLQRVLLAEGLIDEEFLRLRARLPDGVVRARPCGRVRRPQRACAADRARPRALVRRTSAGRHPASTTLPAPHPTCAGMTAVITKRRLTGSAACPHSP</sequence>
<evidence type="ECO:0000256" key="3">
    <source>
        <dbReference type="ARBA" id="ARBA00023014"/>
    </source>
</evidence>
<dbReference type="GO" id="GO:0046872">
    <property type="term" value="F:metal ion binding"/>
    <property type="evidence" value="ECO:0007669"/>
    <property type="project" value="UniProtKB-KW"/>
</dbReference>
<keyword evidence="3" id="KW-0411">Iron-sulfur</keyword>
<keyword evidence="7" id="KW-1185">Reference proteome</keyword>
<accession>A0A7X0U0H5</accession>
<dbReference type="GO" id="GO:0003954">
    <property type="term" value="F:NADH dehydrogenase activity"/>
    <property type="evidence" value="ECO:0007669"/>
    <property type="project" value="TreeGrafter"/>
</dbReference>
<evidence type="ECO:0000259" key="5">
    <source>
        <dbReference type="Pfam" id="PF00384"/>
    </source>
</evidence>
<evidence type="ECO:0000256" key="4">
    <source>
        <dbReference type="SAM" id="MobiDB-lite"/>
    </source>
</evidence>
<keyword evidence="2" id="KW-0408">Iron</keyword>
<evidence type="ECO:0000256" key="2">
    <source>
        <dbReference type="ARBA" id="ARBA00023004"/>
    </source>
</evidence>
<feature type="region of interest" description="Disordered" evidence="4">
    <location>
        <begin position="1"/>
        <end position="25"/>
    </location>
</feature>
<dbReference type="GO" id="GO:0016020">
    <property type="term" value="C:membrane"/>
    <property type="evidence" value="ECO:0007669"/>
    <property type="project" value="TreeGrafter"/>
</dbReference>
<dbReference type="EMBL" id="JACHMI010000001">
    <property type="protein sequence ID" value="MBB6550558.1"/>
    <property type="molecule type" value="Genomic_DNA"/>
</dbReference>
<feature type="domain" description="Molybdopterin oxidoreductase" evidence="5">
    <location>
        <begin position="27"/>
        <end position="127"/>
    </location>
</feature>
<evidence type="ECO:0000256" key="1">
    <source>
        <dbReference type="ARBA" id="ARBA00022723"/>
    </source>
</evidence>
<dbReference type="GO" id="GO:0051536">
    <property type="term" value="F:iron-sulfur cluster binding"/>
    <property type="evidence" value="ECO:0007669"/>
    <property type="project" value="UniProtKB-KW"/>
</dbReference>
<gene>
    <name evidence="6" type="ORF">HD593_005353</name>
</gene>
<evidence type="ECO:0000313" key="7">
    <source>
        <dbReference type="Proteomes" id="UP000565579"/>
    </source>
</evidence>
<dbReference type="InterPro" id="IPR050123">
    <property type="entry name" value="Prok_molybdopt-oxidoreductase"/>
</dbReference>
<feature type="region of interest" description="Disordered" evidence="4">
    <location>
        <begin position="168"/>
        <end position="196"/>
    </location>
</feature>
<dbReference type="InterPro" id="IPR006656">
    <property type="entry name" value="Mopterin_OxRdtase"/>
</dbReference>
<proteinExistence type="predicted"/>
<dbReference type="Proteomes" id="UP000565579">
    <property type="component" value="Unassembled WGS sequence"/>
</dbReference>
<organism evidence="6 7">
    <name type="scientific">Nonomuraea rubra</name>
    <dbReference type="NCBI Taxonomy" id="46180"/>
    <lineage>
        <taxon>Bacteria</taxon>
        <taxon>Bacillati</taxon>
        <taxon>Actinomycetota</taxon>
        <taxon>Actinomycetes</taxon>
        <taxon>Streptosporangiales</taxon>
        <taxon>Streptosporangiaceae</taxon>
        <taxon>Nonomuraea</taxon>
    </lineage>
</organism>
<feature type="compositionally biased region" description="Low complexity" evidence="4">
    <location>
        <begin position="1"/>
        <end position="17"/>
    </location>
</feature>
<evidence type="ECO:0000313" key="6">
    <source>
        <dbReference type="EMBL" id="MBB6550558.1"/>
    </source>
</evidence>
<keyword evidence="1" id="KW-0479">Metal-binding</keyword>
<dbReference type="GO" id="GO:0022904">
    <property type="term" value="P:respiratory electron transport chain"/>
    <property type="evidence" value="ECO:0007669"/>
    <property type="project" value="TreeGrafter"/>
</dbReference>
<reference evidence="6 7" key="1">
    <citation type="submission" date="2020-08" db="EMBL/GenBank/DDBJ databases">
        <title>Sequencing the genomes of 1000 actinobacteria strains.</title>
        <authorList>
            <person name="Klenk H.-P."/>
        </authorList>
    </citation>
    <scope>NUCLEOTIDE SEQUENCE [LARGE SCALE GENOMIC DNA]</scope>
    <source>
        <strain evidence="6 7">DSM 43768</strain>
    </source>
</reference>
<dbReference type="AlphaFoldDB" id="A0A7X0U0H5"/>
<comment type="caution">
    <text evidence="6">The sequence shown here is derived from an EMBL/GenBank/DDBJ whole genome shotgun (WGS) entry which is preliminary data.</text>
</comment>
<dbReference type="SUPFAM" id="SSF53706">
    <property type="entry name" value="Formate dehydrogenase/DMSO reductase, domains 1-3"/>
    <property type="match status" value="1"/>
</dbReference>
<dbReference type="RefSeq" id="WP_221524976.1">
    <property type="nucleotide sequence ID" value="NZ_JACHMI010000001.1"/>
</dbReference>